<evidence type="ECO:0000259" key="5">
    <source>
        <dbReference type="PROSITE" id="PS50043"/>
    </source>
</evidence>
<name>A0ABQ3ZYG0_9ACTN</name>
<dbReference type="GO" id="GO:0003677">
    <property type="term" value="F:DNA binding"/>
    <property type="evidence" value="ECO:0007669"/>
    <property type="project" value="UniProtKB-KW"/>
</dbReference>
<dbReference type="Proteomes" id="UP000603200">
    <property type="component" value="Unassembled WGS sequence"/>
</dbReference>
<evidence type="ECO:0000259" key="6">
    <source>
        <dbReference type="PROSITE" id="PS50110"/>
    </source>
</evidence>
<feature type="domain" description="Response regulatory" evidence="6">
    <location>
        <begin position="12"/>
        <end position="121"/>
    </location>
</feature>
<dbReference type="CDD" id="cd06170">
    <property type="entry name" value="LuxR_C_like"/>
    <property type="match status" value="1"/>
</dbReference>
<dbReference type="SUPFAM" id="SSF52172">
    <property type="entry name" value="CheY-like"/>
    <property type="match status" value="1"/>
</dbReference>
<evidence type="ECO:0000256" key="1">
    <source>
        <dbReference type="ARBA" id="ARBA00023015"/>
    </source>
</evidence>
<keyword evidence="3" id="KW-0804">Transcription</keyword>
<dbReference type="InterPro" id="IPR011006">
    <property type="entry name" value="CheY-like_superfamily"/>
</dbReference>
<evidence type="ECO:0000313" key="7">
    <source>
        <dbReference type="EMBL" id="GIE23621.1"/>
    </source>
</evidence>
<evidence type="ECO:0000256" key="2">
    <source>
        <dbReference type="ARBA" id="ARBA00023125"/>
    </source>
</evidence>
<accession>A0ABQ3ZYG0</accession>
<keyword evidence="8" id="KW-1185">Reference proteome</keyword>
<dbReference type="PRINTS" id="PR00038">
    <property type="entry name" value="HTHLUXR"/>
</dbReference>
<gene>
    <name evidence="7" type="ORF">Ahu01nite_067230</name>
</gene>
<reference evidence="7 8" key="1">
    <citation type="submission" date="2021-01" db="EMBL/GenBank/DDBJ databases">
        <title>Whole genome shotgun sequence of Actinoplanes humidus NBRC 14915.</title>
        <authorList>
            <person name="Komaki H."/>
            <person name="Tamura T."/>
        </authorList>
    </citation>
    <scope>NUCLEOTIDE SEQUENCE [LARGE SCALE GENOMIC DNA]</scope>
    <source>
        <strain evidence="7 8">NBRC 14915</strain>
    </source>
</reference>
<dbReference type="PROSITE" id="PS50043">
    <property type="entry name" value="HTH_LUXR_2"/>
    <property type="match status" value="1"/>
</dbReference>
<feature type="domain" description="HTH luxR-type" evidence="5">
    <location>
        <begin position="146"/>
        <end position="211"/>
    </location>
</feature>
<dbReference type="PANTHER" id="PTHR43214">
    <property type="entry name" value="TWO-COMPONENT RESPONSE REGULATOR"/>
    <property type="match status" value="1"/>
</dbReference>
<protein>
    <submittedName>
        <fullName evidence="7">DNA-binding response regulator</fullName>
    </submittedName>
</protein>
<proteinExistence type="predicted"/>
<dbReference type="Pfam" id="PF00196">
    <property type="entry name" value="GerE"/>
    <property type="match status" value="1"/>
</dbReference>
<dbReference type="PROSITE" id="PS00622">
    <property type="entry name" value="HTH_LUXR_1"/>
    <property type="match status" value="1"/>
</dbReference>
<dbReference type="InterPro" id="IPR000792">
    <property type="entry name" value="Tscrpt_reg_LuxR_C"/>
</dbReference>
<dbReference type="InterPro" id="IPR016032">
    <property type="entry name" value="Sig_transdc_resp-reg_C-effctor"/>
</dbReference>
<dbReference type="PROSITE" id="PS50110">
    <property type="entry name" value="RESPONSE_REGULATORY"/>
    <property type="match status" value="1"/>
</dbReference>
<evidence type="ECO:0000313" key="8">
    <source>
        <dbReference type="Proteomes" id="UP000603200"/>
    </source>
</evidence>
<dbReference type="InterPro" id="IPR039420">
    <property type="entry name" value="WalR-like"/>
</dbReference>
<dbReference type="SUPFAM" id="SSF46894">
    <property type="entry name" value="C-terminal effector domain of the bipartite response regulators"/>
    <property type="match status" value="1"/>
</dbReference>
<dbReference type="EMBL" id="BOMN01000093">
    <property type="protein sequence ID" value="GIE23621.1"/>
    <property type="molecule type" value="Genomic_DNA"/>
</dbReference>
<keyword evidence="2 7" id="KW-0238">DNA-binding</keyword>
<evidence type="ECO:0000256" key="3">
    <source>
        <dbReference type="ARBA" id="ARBA00023163"/>
    </source>
</evidence>
<dbReference type="Gene3D" id="3.40.50.2300">
    <property type="match status" value="1"/>
</dbReference>
<keyword evidence="1" id="KW-0805">Transcription regulation</keyword>
<dbReference type="SMART" id="SM00421">
    <property type="entry name" value="HTH_LUXR"/>
    <property type="match status" value="1"/>
</dbReference>
<comment type="caution">
    <text evidence="7">The sequence shown here is derived from an EMBL/GenBank/DDBJ whole genome shotgun (WGS) entry which is preliminary data.</text>
</comment>
<dbReference type="InterPro" id="IPR001789">
    <property type="entry name" value="Sig_transdc_resp-reg_receiver"/>
</dbReference>
<evidence type="ECO:0000256" key="4">
    <source>
        <dbReference type="PROSITE-ProRule" id="PRU00169"/>
    </source>
</evidence>
<organism evidence="7 8">
    <name type="scientific">Winogradskya humida</name>
    <dbReference type="NCBI Taxonomy" id="113566"/>
    <lineage>
        <taxon>Bacteria</taxon>
        <taxon>Bacillati</taxon>
        <taxon>Actinomycetota</taxon>
        <taxon>Actinomycetes</taxon>
        <taxon>Micromonosporales</taxon>
        <taxon>Micromonosporaceae</taxon>
        <taxon>Winogradskya</taxon>
    </lineage>
</organism>
<dbReference type="PANTHER" id="PTHR43214:SF24">
    <property type="entry name" value="TRANSCRIPTIONAL REGULATORY PROTEIN NARL-RELATED"/>
    <property type="match status" value="1"/>
</dbReference>
<sequence length="220" mass="23665">MQTVNMGESDVRVLVIDGVRLRRDLLVTALRRESVVAEGTGDAEQAARLVAEDGFEVVLLGTGSLPVCRRVVAADDRVQVIAFGLAGNDDEVMDCAEAGVTGYLLHDQPFDALLATITAAAKGEITCPPAIAAALLRGMGRRGAGVREQASRMTPREREVLVLLEAGLSNKEIARRLSIEIRTVKNHVHNLMEKLNVRRRGEAAALMLSQRFALDLSTGA</sequence>
<comment type="caution">
    <text evidence="4">Lacks conserved residue(s) required for the propagation of feature annotation.</text>
</comment>